<dbReference type="GO" id="GO:0006139">
    <property type="term" value="P:nucleobase-containing compound metabolic process"/>
    <property type="evidence" value="ECO:0007669"/>
    <property type="project" value="InterPro"/>
</dbReference>
<feature type="non-terminal residue" evidence="3">
    <location>
        <position position="1"/>
    </location>
</feature>
<feature type="domain" description="3'-5' exonuclease" evidence="1">
    <location>
        <begin position="3"/>
        <end position="36"/>
    </location>
</feature>
<dbReference type="Pfam" id="PF01927">
    <property type="entry name" value="Mut7-C"/>
    <property type="match status" value="1"/>
</dbReference>
<reference evidence="3 4" key="1">
    <citation type="journal article" date="2021" name="Nat. Plants">
        <title>The Taxus genome provides insights into paclitaxel biosynthesis.</title>
        <authorList>
            <person name="Xiong X."/>
            <person name="Gou J."/>
            <person name="Liao Q."/>
            <person name="Li Y."/>
            <person name="Zhou Q."/>
            <person name="Bi G."/>
            <person name="Li C."/>
            <person name="Du R."/>
            <person name="Wang X."/>
            <person name="Sun T."/>
            <person name="Guo L."/>
            <person name="Liang H."/>
            <person name="Lu P."/>
            <person name="Wu Y."/>
            <person name="Zhang Z."/>
            <person name="Ro D.K."/>
            <person name="Shang Y."/>
            <person name="Huang S."/>
            <person name="Yan J."/>
        </authorList>
    </citation>
    <scope>NUCLEOTIDE SEQUENCE [LARGE SCALE GENOMIC DNA]</scope>
    <source>
        <strain evidence="3">Ta-2019</strain>
    </source>
</reference>
<evidence type="ECO:0000313" key="3">
    <source>
        <dbReference type="EMBL" id="KAH9317249.1"/>
    </source>
</evidence>
<feature type="domain" description="Mut7-C RNAse" evidence="2">
    <location>
        <begin position="185"/>
        <end position="331"/>
    </location>
</feature>
<dbReference type="Proteomes" id="UP000824469">
    <property type="component" value="Unassembled WGS sequence"/>
</dbReference>
<name>A0AA38G9X6_TAXCH</name>
<dbReference type="InterPro" id="IPR012337">
    <property type="entry name" value="RNaseH-like_sf"/>
</dbReference>
<dbReference type="Pfam" id="PF01612">
    <property type="entry name" value="DNA_pol_A_exo1"/>
    <property type="match status" value="1"/>
</dbReference>
<proteinExistence type="predicted"/>
<dbReference type="GO" id="GO:0008408">
    <property type="term" value="F:3'-5' exonuclease activity"/>
    <property type="evidence" value="ECO:0007669"/>
    <property type="project" value="InterPro"/>
</dbReference>
<feature type="non-terminal residue" evidence="3">
    <location>
        <position position="331"/>
    </location>
</feature>
<dbReference type="InterPro" id="IPR036397">
    <property type="entry name" value="RNaseH_sf"/>
</dbReference>
<accession>A0AA38G9X6</accession>
<evidence type="ECO:0008006" key="5">
    <source>
        <dbReference type="Google" id="ProtNLM"/>
    </source>
</evidence>
<dbReference type="GO" id="GO:0003676">
    <property type="term" value="F:nucleic acid binding"/>
    <property type="evidence" value="ECO:0007669"/>
    <property type="project" value="InterPro"/>
</dbReference>
<dbReference type="PANTHER" id="PTHR47765:SF2">
    <property type="entry name" value="EXONUCLEASE MUT-7 HOMOLOG"/>
    <property type="match status" value="1"/>
</dbReference>
<dbReference type="SUPFAM" id="SSF53098">
    <property type="entry name" value="Ribonuclease H-like"/>
    <property type="match status" value="1"/>
</dbReference>
<dbReference type="AlphaFoldDB" id="A0AA38G9X6"/>
<organism evidence="3 4">
    <name type="scientific">Taxus chinensis</name>
    <name type="common">Chinese yew</name>
    <name type="synonym">Taxus wallichiana var. chinensis</name>
    <dbReference type="NCBI Taxonomy" id="29808"/>
    <lineage>
        <taxon>Eukaryota</taxon>
        <taxon>Viridiplantae</taxon>
        <taxon>Streptophyta</taxon>
        <taxon>Embryophyta</taxon>
        <taxon>Tracheophyta</taxon>
        <taxon>Spermatophyta</taxon>
        <taxon>Pinopsida</taxon>
        <taxon>Pinidae</taxon>
        <taxon>Conifers II</taxon>
        <taxon>Cupressales</taxon>
        <taxon>Taxaceae</taxon>
        <taxon>Taxus</taxon>
    </lineage>
</organism>
<protein>
    <recommendedName>
        <fullName evidence="5">3'-5' exonuclease domain-containing protein</fullName>
    </recommendedName>
</protein>
<dbReference type="Gene3D" id="3.30.420.10">
    <property type="entry name" value="Ribonuclease H-like superfamily/Ribonuclease H"/>
    <property type="match status" value="1"/>
</dbReference>
<dbReference type="PANTHER" id="PTHR47765">
    <property type="entry name" value="3'-5' EXONUCLEASE DOMAIN-CONTAINING PROTEIN"/>
    <property type="match status" value="1"/>
</dbReference>
<evidence type="ECO:0000259" key="2">
    <source>
        <dbReference type="Pfam" id="PF01927"/>
    </source>
</evidence>
<dbReference type="InterPro" id="IPR002782">
    <property type="entry name" value="Mut7-C_RNAse_dom"/>
</dbReference>
<dbReference type="EMBL" id="JAHRHJ020000004">
    <property type="protein sequence ID" value="KAH9317249.1"/>
    <property type="molecule type" value="Genomic_DNA"/>
</dbReference>
<dbReference type="InterPro" id="IPR052408">
    <property type="entry name" value="Exonuclease_MUT-7-like"/>
</dbReference>
<evidence type="ECO:0000313" key="4">
    <source>
        <dbReference type="Proteomes" id="UP000824469"/>
    </source>
</evidence>
<comment type="caution">
    <text evidence="3">The sequence shown here is derived from an EMBL/GenBank/DDBJ whole genome shotgun (WGS) entry which is preliminary data.</text>
</comment>
<keyword evidence="4" id="KW-1185">Reference proteome</keyword>
<evidence type="ECO:0000259" key="1">
    <source>
        <dbReference type="Pfam" id="PF01612"/>
    </source>
</evidence>
<sequence length="331" mass="37784">DLQCSDWEQRPLTDEQIAYAAADAYCLLAICDVIHQKFLDLDQSGTAGNEITNSSFSTEIIGLRELLSSPKHDGNQNVLRAKFGLAVDIVKETLKGSLSMASVYAANYKRRKLMPFYKPISKIAQIIGERILLSECESKAKFGTRKRSRRRLRTCDNNNVERMERFSEWQGPPPWDPSLGGDKIPRFLCDVMVEGLAKQLRCVGIDAATPSVKKADPRELLEQANAEKRVLLTRDTKLLRHNLMANNQAYRVKNLAKQEQLVEVVEIFNLKISEYQLMSRCIKCNGKFIEKSLTTNEAIKSATLEQVIPEFLIDLDLEFWQCSDCRQIYWE</sequence>
<dbReference type="OMA" id="EYQLMSR"/>
<dbReference type="InterPro" id="IPR002562">
    <property type="entry name" value="3'-5'_exonuclease_dom"/>
</dbReference>
<gene>
    <name evidence="3" type="ORF">KI387_019018</name>
</gene>